<dbReference type="InterPro" id="IPR005764">
    <property type="entry name" value="Ade_phspho_trans"/>
</dbReference>
<sequence>MSSTNSLEDNIKNLEQYIEYFSDFPKPGILYKDILSLFNHSDGIKLLEIILKQISIQLRGKVDCIAMLETRGFMFGPILSLHLNVPCIPVSKKGNLPGPVIEWPYILEYGEDILTVQLNSIKKGQKIFLVDDFLATGGTLEAASKLIEKAGGEVVQGLVLMEKCELEGRKRLNFPMIALISD</sequence>
<gene>
    <name evidence="14" type="primary">T19B4.3_3</name>
</gene>
<evidence type="ECO:0000256" key="1">
    <source>
        <dbReference type="ARBA" id="ARBA00000868"/>
    </source>
</evidence>
<evidence type="ECO:0000313" key="14">
    <source>
        <dbReference type="EMBL" id="MBW18145.1"/>
    </source>
</evidence>
<dbReference type="HAMAP" id="MF_00004">
    <property type="entry name" value="Aden_phosphoribosyltr"/>
    <property type="match status" value="1"/>
</dbReference>
<dbReference type="PANTHER" id="PTHR32315">
    <property type="entry name" value="ADENINE PHOSPHORIBOSYLTRANSFERASE"/>
    <property type="match status" value="1"/>
</dbReference>
<proteinExistence type="inferred from homology"/>
<evidence type="ECO:0000256" key="2">
    <source>
        <dbReference type="ARBA" id="ARBA00003968"/>
    </source>
</evidence>
<feature type="domain" description="Phosphoribosyltransferase" evidence="13">
    <location>
        <begin position="37"/>
        <end position="170"/>
    </location>
</feature>
<evidence type="ECO:0000256" key="10">
    <source>
        <dbReference type="ARBA" id="ARBA00022676"/>
    </source>
</evidence>
<dbReference type="GO" id="GO:0005737">
    <property type="term" value="C:cytoplasm"/>
    <property type="evidence" value="ECO:0007669"/>
    <property type="project" value="UniProtKB-SubCell"/>
</dbReference>
<name>A0A2H8TV51_9HEMI</name>
<comment type="pathway">
    <text evidence="4">Purine metabolism; AMP biosynthesis via salvage pathway; AMP from adenine: step 1/1.</text>
</comment>
<dbReference type="Gene3D" id="3.40.50.2020">
    <property type="match status" value="1"/>
</dbReference>
<keyword evidence="12" id="KW-0660">Purine salvage</keyword>
<evidence type="ECO:0000256" key="8">
    <source>
        <dbReference type="ARBA" id="ARBA00017366"/>
    </source>
</evidence>
<comment type="function">
    <text evidence="2">Catalyzes a salvage reaction resulting in the formation of AMP, that is energically less costly than de novo synthesis.</text>
</comment>
<dbReference type="EMBL" id="GFXV01006340">
    <property type="protein sequence ID" value="MBW18145.1"/>
    <property type="molecule type" value="Transcribed_RNA"/>
</dbReference>
<dbReference type="InterPro" id="IPR000836">
    <property type="entry name" value="PRTase_dom"/>
</dbReference>
<keyword evidence="9" id="KW-0963">Cytoplasm</keyword>
<evidence type="ECO:0000256" key="12">
    <source>
        <dbReference type="ARBA" id="ARBA00022726"/>
    </source>
</evidence>
<comment type="similarity">
    <text evidence="5">Belongs to the purine/pyrimidine phosphoribosyltransferase family.</text>
</comment>
<dbReference type="GO" id="GO:0006168">
    <property type="term" value="P:adenine salvage"/>
    <property type="evidence" value="ECO:0007669"/>
    <property type="project" value="InterPro"/>
</dbReference>
<dbReference type="AlphaFoldDB" id="A0A2H8TV51"/>
<dbReference type="GO" id="GO:0006166">
    <property type="term" value="P:purine ribonucleoside salvage"/>
    <property type="evidence" value="ECO:0007669"/>
    <property type="project" value="UniProtKB-KW"/>
</dbReference>
<dbReference type="GO" id="GO:0003999">
    <property type="term" value="F:adenine phosphoribosyltransferase activity"/>
    <property type="evidence" value="ECO:0007669"/>
    <property type="project" value="UniProtKB-EC"/>
</dbReference>
<evidence type="ECO:0000256" key="5">
    <source>
        <dbReference type="ARBA" id="ARBA00008391"/>
    </source>
</evidence>
<evidence type="ECO:0000256" key="9">
    <source>
        <dbReference type="ARBA" id="ARBA00022490"/>
    </source>
</evidence>
<comment type="subunit">
    <text evidence="6">Homodimer.</text>
</comment>
<comment type="catalytic activity">
    <reaction evidence="1">
        <text>AMP + diphosphate = 5-phospho-alpha-D-ribose 1-diphosphate + adenine</text>
        <dbReference type="Rhea" id="RHEA:16609"/>
        <dbReference type="ChEBI" id="CHEBI:16708"/>
        <dbReference type="ChEBI" id="CHEBI:33019"/>
        <dbReference type="ChEBI" id="CHEBI:58017"/>
        <dbReference type="ChEBI" id="CHEBI:456215"/>
        <dbReference type="EC" id="2.4.2.7"/>
    </reaction>
</comment>
<reference evidence="14" key="1">
    <citation type="submission" date="2017-10" db="EMBL/GenBank/DDBJ databases">
        <title>Transcriptome Assembly of Sugarcane Aphid Adults.</title>
        <authorList>
            <person name="Scully E.D."/>
            <person name="Palmer N.A."/>
            <person name="Geib S.M."/>
            <person name="Sarath G."/>
            <person name="Sattler S.E."/>
        </authorList>
    </citation>
    <scope>NUCLEOTIDE SEQUENCE</scope>
    <source>
        <tissue evidence="14">Whole body</tissue>
    </source>
</reference>
<dbReference type="NCBIfam" id="NF002636">
    <property type="entry name" value="PRK02304.1-5"/>
    <property type="match status" value="1"/>
</dbReference>
<protein>
    <recommendedName>
        <fullName evidence="8">Adenine phosphoribosyltransferase</fullName>
        <ecNumber evidence="7">2.4.2.7</ecNumber>
    </recommendedName>
</protein>
<dbReference type="GO" id="GO:0044209">
    <property type="term" value="P:AMP salvage"/>
    <property type="evidence" value="ECO:0007669"/>
    <property type="project" value="UniProtKB-UniPathway"/>
</dbReference>
<keyword evidence="11 14" id="KW-0808">Transferase</keyword>
<evidence type="ECO:0000256" key="6">
    <source>
        <dbReference type="ARBA" id="ARBA00011738"/>
    </source>
</evidence>
<organism evidence="14">
    <name type="scientific">Melanaphis sacchari</name>
    <dbReference type="NCBI Taxonomy" id="742174"/>
    <lineage>
        <taxon>Eukaryota</taxon>
        <taxon>Metazoa</taxon>
        <taxon>Ecdysozoa</taxon>
        <taxon>Arthropoda</taxon>
        <taxon>Hexapoda</taxon>
        <taxon>Insecta</taxon>
        <taxon>Pterygota</taxon>
        <taxon>Neoptera</taxon>
        <taxon>Paraneoptera</taxon>
        <taxon>Hemiptera</taxon>
        <taxon>Sternorrhyncha</taxon>
        <taxon>Aphidomorpha</taxon>
        <taxon>Aphidoidea</taxon>
        <taxon>Aphididae</taxon>
        <taxon>Aphidini</taxon>
        <taxon>Melanaphis</taxon>
    </lineage>
</organism>
<dbReference type="GO" id="GO:0002055">
    <property type="term" value="F:adenine binding"/>
    <property type="evidence" value="ECO:0007669"/>
    <property type="project" value="TreeGrafter"/>
</dbReference>
<dbReference type="CDD" id="cd06223">
    <property type="entry name" value="PRTases_typeI"/>
    <property type="match status" value="1"/>
</dbReference>
<dbReference type="InterPro" id="IPR029057">
    <property type="entry name" value="PRTase-like"/>
</dbReference>
<dbReference type="GO" id="GO:0016208">
    <property type="term" value="F:AMP binding"/>
    <property type="evidence" value="ECO:0007669"/>
    <property type="project" value="TreeGrafter"/>
</dbReference>
<dbReference type="OrthoDB" id="363185at2759"/>
<evidence type="ECO:0000256" key="4">
    <source>
        <dbReference type="ARBA" id="ARBA00004659"/>
    </source>
</evidence>
<accession>A0A2H8TV51</accession>
<dbReference type="UniPathway" id="UPA00588">
    <property type="reaction ID" value="UER00646"/>
</dbReference>
<dbReference type="Pfam" id="PF00156">
    <property type="entry name" value="Pribosyltran"/>
    <property type="match status" value="1"/>
</dbReference>
<evidence type="ECO:0000256" key="11">
    <source>
        <dbReference type="ARBA" id="ARBA00022679"/>
    </source>
</evidence>
<comment type="subcellular location">
    <subcellularLocation>
        <location evidence="3">Cytoplasm</location>
    </subcellularLocation>
</comment>
<dbReference type="FunFam" id="3.40.50.2020:FF:000004">
    <property type="entry name" value="Adenine phosphoribosyltransferase"/>
    <property type="match status" value="1"/>
</dbReference>
<evidence type="ECO:0000256" key="7">
    <source>
        <dbReference type="ARBA" id="ARBA00011893"/>
    </source>
</evidence>
<dbReference type="SUPFAM" id="SSF53271">
    <property type="entry name" value="PRTase-like"/>
    <property type="match status" value="1"/>
</dbReference>
<evidence type="ECO:0000259" key="13">
    <source>
        <dbReference type="Pfam" id="PF00156"/>
    </source>
</evidence>
<keyword evidence="10 14" id="KW-0328">Glycosyltransferase</keyword>
<evidence type="ECO:0000256" key="3">
    <source>
        <dbReference type="ARBA" id="ARBA00004496"/>
    </source>
</evidence>
<dbReference type="PANTHER" id="PTHR32315:SF3">
    <property type="entry name" value="ADENINE PHOSPHORIBOSYLTRANSFERASE"/>
    <property type="match status" value="1"/>
</dbReference>
<dbReference type="InterPro" id="IPR050054">
    <property type="entry name" value="UPRTase/APRTase"/>
</dbReference>
<dbReference type="EC" id="2.4.2.7" evidence="7"/>